<protein>
    <submittedName>
        <fullName evidence="5">LacI family DNA-binding transcriptional regulator</fullName>
    </submittedName>
</protein>
<evidence type="ECO:0000256" key="2">
    <source>
        <dbReference type="ARBA" id="ARBA00023125"/>
    </source>
</evidence>
<dbReference type="PROSITE" id="PS00356">
    <property type="entry name" value="HTH_LACI_1"/>
    <property type="match status" value="1"/>
</dbReference>
<sequence length="342" mass="35746">MAASRVRLADIAAAADVSVSTVSKVLSGRTDIAQETRQRVLAAAQELGWQPRGGAAAIGDAHGLIELLIGGIGTLWALEVVRGAEQAAALHGKSLVVTNLGKEDFSMSAWVASVLAHRSSGVLVATTRADHAELERLRAAGVPMVHIDAVGSEAGEIAQVGVTNWAGVRDATQRLIDLGHRRIGFIGGDPGANVSLERQEGYTAALRRNGIPVDPALIQPGDFMIVGGEIAARALLDLAEPPTAIVASSDLEAMGVYHAASERGLRIPDDLSVIGFDDTVLCEYLSPTLTTVHQPLAQMADQAVRLLSDLAHGDRPPMTRIELATTLVERGSVARVSVPVTG</sequence>
<evidence type="ECO:0000313" key="5">
    <source>
        <dbReference type="EMBL" id="MBO3662644.1"/>
    </source>
</evidence>
<dbReference type="Proteomes" id="UP000680132">
    <property type="component" value="Unassembled WGS sequence"/>
</dbReference>
<keyword evidence="2 5" id="KW-0238">DNA-binding</keyword>
<dbReference type="Gene3D" id="3.40.50.2300">
    <property type="match status" value="2"/>
</dbReference>
<comment type="caution">
    <text evidence="5">The sequence shown here is derived from an EMBL/GenBank/DDBJ whole genome shotgun (WGS) entry which is preliminary data.</text>
</comment>
<evidence type="ECO:0000256" key="1">
    <source>
        <dbReference type="ARBA" id="ARBA00023015"/>
    </source>
</evidence>
<dbReference type="PANTHER" id="PTHR30146">
    <property type="entry name" value="LACI-RELATED TRANSCRIPTIONAL REPRESSOR"/>
    <property type="match status" value="1"/>
</dbReference>
<gene>
    <name evidence="5" type="ORF">J5V96_03860</name>
</gene>
<dbReference type="AlphaFoldDB" id="A0A939QGR0"/>
<dbReference type="InterPro" id="IPR028082">
    <property type="entry name" value="Peripla_BP_I"/>
</dbReference>
<evidence type="ECO:0000313" key="6">
    <source>
        <dbReference type="Proteomes" id="UP000680132"/>
    </source>
</evidence>
<reference evidence="5" key="1">
    <citation type="submission" date="2021-03" db="EMBL/GenBank/DDBJ databases">
        <title>Microbacterium sp. nov., a novel actinobacterium isolated from cow dung.</title>
        <authorList>
            <person name="Zhang L."/>
        </authorList>
    </citation>
    <scope>NUCLEOTIDE SEQUENCE</scope>
    <source>
        <strain evidence="5">NEAU-LLB</strain>
    </source>
</reference>
<evidence type="ECO:0000259" key="4">
    <source>
        <dbReference type="PROSITE" id="PS50932"/>
    </source>
</evidence>
<accession>A0A939QGR0</accession>
<dbReference type="InterPro" id="IPR000843">
    <property type="entry name" value="HTH_LacI"/>
</dbReference>
<dbReference type="SUPFAM" id="SSF53822">
    <property type="entry name" value="Periplasmic binding protein-like I"/>
    <property type="match status" value="1"/>
</dbReference>
<dbReference type="PROSITE" id="PS50932">
    <property type="entry name" value="HTH_LACI_2"/>
    <property type="match status" value="1"/>
</dbReference>
<dbReference type="EMBL" id="JAGFOA010000001">
    <property type="protein sequence ID" value="MBO3662644.1"/>
    <property type="molecule type" value="Genomic_DNA"/>
</dbReference>
<evidence type="ECO:0000256" key="3">
    <source>
        <dbReference type="ARBA" id="ARBA00023163"/>
    </source>
</evidence>
<dbReference type="InterPro" id="IPR010982">
    <property type="entry name" value="Lambda_DNA-bd_dom_sf"/>
</dbReference>
<dbReference type="Pfam" id="PF00356">
    <property type="entry name" value="LacI"/>
    <property type="match status" value="1"/>
</dbReference>
<dbReference type="RefSeq" id="WP_208500297.1">
    <property type="nucleotide sequence ID" value="NZ_JAGFOA010000001.1"/>
</dbReference>
<dbReference type="SMART" id="SM00354">
    <property type="entry name" value="HTH_LACI"/>
    <property type="match status" value="1"/>
</dbReference>
<feature type="domain" description="HTH lacI-type" evidence="4">
    <location>
        <begin position="6"/>
        <end position="60"/>
    </location>
</feature>
<proteinExistence type="predicted"/>
<organism evidence="5 6">
    <name type="scientific">Microbacterium stercoris</name>
    <dbReference type="NCBI Taxonomy" id="2820289"/>
    <lineage>
        <taxon>Bacteria</taxon>
        <taxon>Bacillati</taxon>
        <taxon>Actinomycetota</taxon>
        <taxon>Actinomycetes</taxon>
        <taxon>Micrococcales</taxon>
        <taxon>Microbacteriaceae</taxon>
        <taxon>Microbacterium</taxon>
    </lineage>
</organism>
<keyword evidence="6" id="KW-1185">Reference proteome</keyword>
<name>A0A939QGR0_9MICO</name>
<dbReference type="PANTHER" id="PTHR30146:SF153">
    <property type="entry name" value="LACTOSE OPERON REPRESSOR"/>
    <property type="match status" value="1"/>
</dbReference>
<dbReference type="SUPFAM" id="SSF47413">
    <property type="entry name" value="lambda repressor-like DNA-binding domains"/>
    <property type="match status" value="1"/>
</dbReference>
<dbReference type="Pfam" id="PF13377">
    <property type="entry name" value="Peripla_BP_3"/>
    <property type="match status" value="1"/>
</dbReference>
<dbReference type="GO" id="GO:0000976">
    <property type="term" value="F:transcription cis-regulatory region binding"/>
    <property type="evidence" value="ECO:0007669"/>
    <property type="project" value="TreeGrafter"/>
</dbReference>
<keyword evidence="1" id="KW-0805">Transcription regulation</keyword>
<dbReference type="GO" id="GO:0003700">
    <property type="term" value="F:DNA-binding transcription factor activity"/>
    <property type="evidence" value="ECO:0007669"/>
    <property type="project" value="TreeGrafter"/>
</dbReference>
<keyword evidence="3" id="KW-0804">Transcription</keyword>
<dbReference type="Gene3D" id="1.10.260.40">
    <property type="entry name" value="lambda repressor-like DNA-binding domains"/>
    <property type="match status" value="1"/>
</dbReference>
<dbReference type="CDD" id="cd01392">
    <property type="entry name" value="HTH_LacI"/>
    <property type="match status" value="1"/>
</dbReference>
<dbReference type="InterPro" id="IPR046335">
    <property type="entry name" value="LacI/GalR-like_sensor"/>
</dbReference>